<evidence type="ECO:0000313" key="7">
    <source>
        <dbReference type="EMBL" id="JAS41077.1"/>
    </source>
</evidence>
<dbReference type="Gene3D" id="1.10.287.1490">
    <property type="match status" value="1"/>
</dbReference>
<dbReference type="GO" id="GO:1905515">
    <property type="term" value="P:non-motile cilium assembly"/>
    <property type="evidence" value="ECO:0007669"/>
    <property type="project" value="TreeGrafter"/>
</dbReference>
<dbReference type="AlphaFoldDB" id="A0A1B6ET33"/>
<organism evidence="7">
    <name type="scientific">Cuerna arida</name>
    <dbReference type="NCBI Taxonomy" id="1464854"/>
    <lineage>
        <taxon>Eukaryota</taxon>
        <taxon>Metazoa</taxon>
        <taxon>Ecdysozoa</taxon>
        <taxon>Arthropoda</taxon>
        <taxon>Hexapoda</taxon>
        <taxon>Insecta</taxon>
        <taxon>Pterygota</taxon>
        <taxon>Neoptera</taxon>
        <taxon>Paraneoptera</taxon>
        <taxon>Hemiptera</taxon>
        <taxon>Auchenorrhyncha</taxon>
        <taxon>Membracoidea</taxon>
        <taxon>Cicadellidae</taxon>
        <taxon>Cicadellinae</taxon>
        <taxon>Proconiini</taxon>
        <taxon>Cuerna</taxon>
    </lineage>
</organism>
<evidence type="ECO:0000256" key="6">
    <source>
        <dbReference type="SAM" id="MobiDB-lite"/>
    </source>
</evidence>
<dbReference type="GO" id="GO:0005794">
    <property type="term" value="C:Golgi apparatus"/>
    <property type="evidence" value="ECO:0007669"/>
    <property type="project" value="TreeGrafter"/>
</dbReference>
<dbReference type="PANTHER" id="PTHR16011:SF0">
    <property type="entry name" value="INTRAFLAGELLAR TRANSPORT PROTEIN 57 HOMOLOG"/>
    <property type="match status" value="1"/>
</dbReference>
<keyword evidence="4" id="KW-0966">Cell projection</keyword>
<feature type="compositionally biased region" description="Polar residues" evidence="6">
    <location>
        <begin position="1"/>
        <end position="11"/>
    </location>
</feature>
<proteinExistence type="inferred from homology"/>
<dbReference type="GO" id="GO:0005929">
    <property type="term" value="C:cilium"/>
    <property type="evidence" value="ECO:0007669"/>
    <property type="project" value="UniProtKB-SubCell"/>
</dbReference>
<gene>
    <name evidence="7" type="ORF">g.12586</name>
</gene>
<dbReference type="PANTHER" id="PTHR16011">
    <property type="entry name" value="IFT57/HIPPI"/>
    <property type="match status" value="1"/>
</dbReference>
<evidence type="ECO:0000256" key="4">
    <source>
        <dbReference type="ARBA" id="ARBA00023273"/>
    </source>
</evidence>
<comment type="similarity">
    <text evidence="2">Belongs to the IFT57 family.</text>
</comment>
<evidence type="ECO:0000256" key="2">
    <source>
        <dbReference type="ARBA" id="ARBA00009415"/>
    </source>
</evidence>
<evidence type="ECO:0000256" key="1">
    <source>
        <dbReference type="ARBA" id="ARBA00004138"/>
    </source>
</evidence>
<comment type="subcellular location">
    <subcellularLocation>
        <location evidence="1">Cell projection</location>
        <location evidence="1">Cilium</location>
    </subcellularLocation>
</comment>
<keyword evidence="3" id="KW-0969">Cilium</keyword>
<keyword evidence="5" id="KW-0175">Coiled coil</keyword>
<evidence type="ECO:0000256" key="5">
    <source>
        <dbReference type="SAM" id="Coils"/>
    </source>
</evidence>
<name>A0A1B6ET33_9HEMI</name>
<dbReference type="EMBL" id="GECZ01028692">
    <property type="protein sequence ID" value="JAS41077.1"/>
    <property type="molecule type" value="Transcribed_RNA"/>
</dbReference>
<dbReference type="GO" id="GO:0005815">
    <property type="term" value="C:microtubule organizing center"/>
    <property type="evidence" value="ECO:0007669"/>
    <property type="project" value="TreeGrafter"/>
</dbReference>
<dbReference type="GO" id="GO:0042073">
    <property type="term" value="P:intraciliary transport"/>
    <property type="evidence" value="ECO:0007669"/>
    <property type="project" value="TreeGrafter"/>
</dbReference>
<reference evidence="7" key="1">
    <citation type="submission" date="2015-11" db="EMBL/GenBank/DDBJ databases">
        <title>De novo transcriptome assembly of four potential Pierce s Disease insect vectors from Arizona vineyards.</title>
        <authorList>
            <person name="Tassone E.E."/>
        </authorList>
    </citation>
    <scope>NUCLEOTIDE SEQUENCE</scope>
</reference>
<dbReference type="Pfam" id="PF10498">
    <property type="entry name" value="IFT57"/>
    <property type="match status" value="1"/>
</dbReference>
<feature type="coiled-coil region" evidence="5">
    <location>
        <begin position="326"/>
        <end position="353"/>
    </location>
</feature>
<accession>A0A1B6ET33</accession>
<evidence type="ECO:0000256" key="3">
    <source>
        <dbReference type="ARBA" id="ARBA00023069"/>
    </source>
</evidence>
<evidence type="ECO:0008006" key="8">
    <source>
        <dbReference type="Google" id="ProtNLM"/>
    </source>
</evidence>
<dbReference type="GO" id="GO:0030992">
    <property type="term" value="C:intraciliary transport particle B"/>
    <property type="evidence" value="ECO:0007669"/>
    <property type="project" value="TreeGrafter"/>
</dbReference>
<sequence>MALDQLSSRGSTLEDPTDPSQAYQPFMLMDDLMDKLKVLNYDDEFIKALKMRPFSRYYFAIQTNPGEQFFLFTSLAAWLVRKMGRPFEQPQEYDDPNSTIATVLDATRDLGITIDFAPNKLKQGYGRHAIYILNCLADRAMEHVKFIWNKPKPPVELEAEEQPIDDEAELLLEKIEEEMAAEDSEEDEDNLLHIDDLQNITNINKSLLESQKQEEILESNTNTEEWRLEIERVLPLLKVTIKTDSRDWRAHLEQMKQHRGGLQESLSSASSQLERLAADVDNTLGKIQSREKFLNSQLEPLLYQYRTVQDELAKISEQYREVSGGVTERQKTLARLTDELESVKQEMEERGSSMTDGSPLVNIKKAMGRLKGDITAMNVRIGVLEYCITQARLRDKDLLQSELTPSIV</sequence>
<protein>
    <recommendedName>
        <fullName evidence="8">Intraflagellar transport protein 57 homolog</fullName>
    </recommendedName>
</protein>
<feature type="region of interest" description="Disordered" evidence="6">
    <location>
        <begin position="1"/>
        <end position="22"/>
    </location>
</feature>
<dbReference type="InterPro" id="IPR019530">
    <property type="entry name" value="Intra-flagellar_transport_57"/>
</dbReference>